<keyword evidence="2" id="KW-1185">Reference proteome</keyword>
<gene>
    <name evidence="1" type="ORF">F5144DRAFT_600325</name>
</gene>
<proteinExistence type="predicted"/>
<comment type="caution">
    <text evidence="1">The sequence shown here is derived from an EMBL/GenBank/DDBJ whole genome shotgun (WGS) entry which is preliminary data.</text>
</comment>
<protein>
    <submittedName>
        <fullName evidence="1">Uncharacterized protein</fullName>
    </submittedName>
</protein>
<reference evidence="1 2" key="1">
    <citation type="journal article" date="2021" name="Nat. Commun.">
        <title>Genetic determinants of endophytism in the Arabidopsis root mycobiome.</title>
        <authorList>
            <person name="Mesny F."/>
            <person name="Miyauchi S."/>
            <person name="Thiergart T."/>
            <person name="Pickel B."/>
            <person name="Atanasova L."/>
            <person name="Karlsson M."/>
            <person name="Huettel B."/>
            <person name="Barry K.W."/>
            <person name="Haridas S."/>
            <person name="Chen C."/>
            <person name="Bauer D."/>
            <person name="Andreopoulos W."/>
            <person name="Pangilinan J."/>
            <person name="LaButti K."/>
            <person name="Riley R."/>
            <person name="Lipzen A."/>
            <person name="Clum A."/>
            <person name="Drula E."/>
            <person name="Henrissat B."/>
            <person name="Kohler A."/>
            <person name="Grigoriev I.V."/>
            <person name="Martin F.M."/>
            <person name="Hacquard S."/>
        </authorList>
    </citation>
    <scope>NUCLEOTIDE SEQUENCE [LARGE SCALE GENOMIC DNA]</scope>
    <source>
        <strain evidence="1 2">MPI-SDFR-AT-0079</strain>
    </source>
</reference>
<evidence type="ECO:0000313" key="1">
    <source>
        <dbReference type="EMBL" id="KAH6641718.1"/>
    </source>
</evidence>
<accession>A0ACB7PKY3</accession>
<sequence length="254" mass="28502">MTTQPSPEIILYDLASTKNVCFSPVVWRIRLILNYKQIPYQTIFLEFPDIEPTLSALGLPPHPPDTTTNPPKPPKHAYTVPAIYHLPTSTYLMDSLPITHFLNTTYPTPPLSPPTPQTALLEAQLRAVAGPPTFRSVVPRELRILAPRAQEYFRRTREPGLGGLRVEDLLRGEEEAWEGAREGLEKVDGVVRELRERGGGRFVGGERPGVVDFLVAGGLRSMWTVEEGLLERYRGMEGILGVYEACLPWMERCT</sequence>
<name>A0ACB7PKY3_9PEZI</name>
<evidence type="ECO:0000313" key="2">
    <source>
        <dbReference type="Proteomes" id="UP000724584"/>
    </source>
</evidence>
<organism evidence="1 2">
    <name type="scientific">Chaetomium tenue</name>
    <dbReference type="NCBI Taxonomy" id="1854479"/>
    <lineage>
        <taxon>Eukaryota</taxon>
        <taxon>Fungi</taxon>
        <taxon>Dikarya</taxon>
        <taxon>Ascomycota</taxon>
        <taxon>Pezizomycotina</taxon>
        <taxon>Sordariomycetes</taxon>
        <taxon>Sordariomycetidae</taxon>
        <taxon>Sordariales</taxon>
        <taxon>Chaetomiaceae</taxon>
        <taxon>Chaetomium</taxon>
    </lineage>
</organism>
<dbReference type="Proteomes" id="UP000724584">
    <property type="component" value="Unassembled WGS sequence"/>
</dbReference>
<dbReference type="EMBL" id="JAGIZQ010000002">
    <property type="protein sequence ID" value="KAH6641718.1"/>
    <property type="molecule type" value="Genomic_DNA"/>
</dbReference>